<feature type="compositionally biased region" description="Basic and acidic residues" evidence="1">
    <location>
        <begin position="59"/>
        <end position="71"/>
    </location>
</feature>
<dbReference type="EMBL" id="BMAV01008170">
    <property type="protein sequence ID" value="GFY51540.1"/>
    <property type="molecule type" value="Genomic_DNA"/>
</dbReference>
<accession>A0A8X7C165</accession>
<protein>
    <submittedName>
        <fullName evidence="2">Uncharacterized protein</fullName>
    </submittedName>
</protein>
<evidence type="ECO:0000313" key="2">
    <source>
        <dbReference type="EMBL" id="GFY51540.1"/>
    </source>
</evidence>
<comment type="caution">
    <text evidence="2">The sequence shown here is derived from an EMBL/GenBank/DDBJ whole genome shotgun (WGS) entry which is preliminary data.</text>
</comment>
<dbReference type="AlphaFoldDB" id="A0A8X7C165"/>
<feature type="region of interest" description="Disordered" evidence="1">
    <location>
        <begin position="59"/>
        <end position="78"/>
    </location>
</feature>
<feature type="region of interest" description="Disordered" evidence="1">
    <location>
        <begin position="86"/>
        <end position="127"/>
    </location>
</feature>
<evidence type="ECO:0000256" key="1">
    <source>
        <dbReference type="SAM" id="MobiDB-lite"/>
    </source>
</evidence>
<dbReference type="Proteomes" id="UP000886998">
    <property type="component" value="Unassembled WGS sequence"/>
</dbReference>
<proteinExistence type="predicted"/>
<evidence type="ECO:0000313" key="3">
    <source>
        <dbReference type="Proteomes" id="UP000886998"/>
    </source>
</evidence>
<keyword evidence="3" id="KW-1185">Reference proteome</keyword>
<organism evidence="2 3">
    <name type="scientific">Trichonephila inaurata madagascariensis</name>
    <dbReference type="NCBI Taxonomy" id="2747483"/>
    <lineage>
        <taxon>Eukaryota</taxon>
        <taxon>Metazoa</taxon>
        <taxon>Ecdysozoa</taxon>
        <taxon>Arthropoda</taxon>
        <taxon>Chelicerata</taxon>
        <taxon>Arachnida</taxon>
        <taxon>Araneae</taxon>
        <taxon>Araneomorphae</taxon>
        <taxon>Entelegynae</taxon>
        <taxon>Araneoidea</taxon>
        <taxon>Nephilidae</taxon>
        <taxon>Trichonephila</taxon>
        <taxon>Trichonephila inaurata</taxon>
    </lineage>
</organism>
<sequence length="127" mass="14078">MTLTLLLHKRMTSYLTNSKVSSDTTIRHGFGHGFMGMGVAGDRMWNKCGQECTERIEAKPFHPDGHHRQQDHSMLGMPACPSSPVFSQECRSKGEKRNVSFKGGNINGATQRNTGQACNGKIQTRKL</sequence>
<name>A0A8X7C165_9ARAC</name>
<feature type="compositionally biased region" description="Polar residues" evidence="1">
    <location>
        <begin position="107"/>
        <end position="117"/>
    </location>
</feature>
<reference evidence="2" key="1">
    <citation type="submission" date="2020-08" db="EMBL/GenBank/DDBJ databases">
        <title>Multicomponent nature underlies the extraordinary mechanical properties of spider dragline silk.</title>
        <authorList>
            <person name="Kono N."/>
            <person name="Nakamura H."/>
            <person name="Mori M."/>
            <person name="Yoshida Y."/>
            <person name="Ohtoshi R."/>
            <person name="Malay A.D."/>
            <person name="Moran D.A.P."/>
            <person name="Tomita M."/>
            <person name="Numata K."/>
            <person name="Arakawa K."/>
        </authorList>
    </citation>
    <scope>NUCLEOTIDE SEQUENCE</scope>
</reference>
<gene>
    <name evidence="2" type="ORF">TNIN_377001</name>
</gene>